<evidence type="ECO:0000256" key="5">
    <source>
        <dbReference type="ARBA" id="ARBA00022989"/>
    </source>
</evidence>
<evidence type="ECO:0000256" key="7">
    <source>
        <dbReference type="ARBA" id="ARBA00046280"/>
    </source>
</evidence>
<evidence type="ECO:0000259" key="10">
    <source>
        <dbReference type="PROSITE" id="PS50859"/>
    </source>
</evidence>
<comment type="subcellular location">
    <subcellularLocation>
        <location evidence="7">Endomembrane system</location>
        <topology evidence="7">Single-pass type IV membrane protein</topology>
    </subcellularLocation>
</comment>
<dbReference type="SMART" id="SM01270">
    <property type="entry name" value="Longin"/>
    <property type="match status" value="1"/>
</dbReference>
<evidence type="ECO:0000256" key="1">
    <source>
        <dbReference type="ARBA" id="ARBA00008025"/>
    </source>
</evidence>
<dbReference type="Pfam" id="PF00957">
    <property type="entry name" value="Synaptobrevin"/>
    <property type="match status" value="1"/>
</dbReference>
<evidence type="ECO:0000256" key="9">
    <source>
        <dbReference type="SAM" id="Phobius"/>
    </source>
</evidence>
<dbReference type="GO" id="GO:0016192">
    <property type="term" value="P:vesicle-mediated transport"/>
    <property type="evidence" value="ECO:0007669"/>
    <property type="project" value="InterPro"/>
</dbReference>
<sequence>MDSLIYTLVSRGTVILAEYTNVSGNFTTVANRILTKIDPNEESKLTFVYESYAFHYISSDGLIFMTMADQNFKRRIAFAFLEDIKQRFLNSYGERGKTALSYGMNSDFSPLLKQRMIYYSTNKNADKLTKVQSEVDKVKDVMVQNIEKVIDRGEKLDILVDKAENFNEQAFQFKRSSKKLKWRMFYKNLKLMIILSIVLLLILYFIIAGICGGVNLKPRCIKKK</sequence>
<feature type="transmembrane region" description="Helical" evidence="9">
    <location>
        <begin position="191"/>
        <end position="216"/>
    </location>
</feature>
<evidence type="ECO:0000313" key="15">
    <source>
        <dbReference type="Proteomes" id="UP001150062"/>
    </source>
</evidence>
<feature type="domain" description="V-SNARE coiled-coil homology" evidence="11">
    <location>
        <begin position="127"/>
        <end position="187"/>
    </location>
</feature>
<comment type="caution">
    <text evidence="12">The sequence shown here is derived from an EMBL/GenBank/DDBJ whole genome shotgun (WGS) entry which is preliminary data.</text>
</comment>
<keyword evidence="6 9" id="KW-0472">Membrane</keyword>
<keyword evidence="4" id="KW-0653">Protein transport</keyword>
<gene>
    <name evidence="12" type="ORF">M0812_26023</name>
    <name evidence="13" type="ORF">M0813_10107</name>
</gene>
<name>A0AAV7YK98_9EUKA</name>
<dbReference type="PANTHER" id="PTHR21136:SF168">
    <property type="entry name" value="VESICLE-ASSOCIATED MEMBRANE PROTEIN 9"/>
    <property type="match status" value="1"/>
</dbReference>
<dbReference type="GO" id="GO:0016020">
    <property type="term" value="C:membrane"/>
    <property type="evidence" value="ECO:0007669"/>
    <property type="project" value="InterPro"/>
</dbReference>
<protein>
    <submittedName>
        <fullName evidence="12">Vesicle-associated membrane protein</fullName>
    </submittedName>
</protein>
<dbReference type="PRINTS" id="PR00219">
    <property type="entry name" value="SYNAPTOBREVN"/>
</dbReference>
<keyword evidence="8" id="KW-0175">Coiled coil</keyword>
<dbReference type="EMBL" id="JAOAOG010000337">
    <property type="protein sequence ID" value="KAJ6227199.1"/>
    <property type="molecule type" value="Genomic_DNA"/>
</dbReference>
<dbReference type="FunFam" id="3.30.450.50:FF:000015">
    <property type="entry name" value="Synaptobrevin 2 isoform 1"/>
    <property type="match status" value="1"/>
</dbReference>
<dbReference type="CDD" id="cd15843">
    <property type="entry name" value="R-SNARE"/>
    <property type="match status" value="1"/>
</dbReference>
<evidence type="ECO:0000256" key="8">
    <source>
        <dbReference type="PROSITE-ProRule" id="PRU00290"/>
    </source>
</evidence>
<evidence type="ECO:0000259" key="11">
    <source>
        <dbReference type="PROSITE" id="PS50892"/>
    </source>
</evidence>
<reference evidence="12" key="2">
    <citation type="submission" date="2022-08" db="EMBL/GenBank/DDBJ databases">
        <title>Novel sulphate-reducing endosymbionts in the free-living metamonad Anaeramoeba.</title>
        <authorList>
            <person name="Jerlstrom-Hultqvist J."/>
            <person name="Cepicka I."/>
            <person name="Gallot-Lavallee L."/>
            <person name="Salas-Leiva D."/>
            <person name="Curtis B.A."/>
            <person name="Zahonova K."/>
            <person name="Pipaliya S."/>
            <person name="Dacks J."/>
            <person name="Roger A.J."/>
        </authorList>
    </citation>
    <scope>NUCLEOTIDE SEQUENCE</scope>
    <source>
        <strain evidence="12">Busselton2</strain>
    </source>
</reference>
<evidence type="ECO:0000313" key="12">
    <source>
        <dbReference type="EMBL" id="KAJ3428387.1"/>
    </source>
</evidence>
<dbReference type="InterPro" id="IPR011012">
    <property type="entry name" value="Longin-like_dom_sf"/>
</dbReference>
<organism evidence="12 14">
    <name type="scientific">Anaeramoeba flamelloides</name>
    <dbReference type="NCBI Taxonomy" id="1746091"/>
    <lineage>
        <taxon>Eukaryota</taxon>
        <taxon>Metamonada</taxon>
        <taxon>Anaeramoebidae</taxon>
        <taxon>Anaeramoeba</taxon>
    </lineage>
</organism>
<evidence type="ECO:0000313" key="14">
    <source>
        <dbReference type="Proteomes" id="UP001146793"/>
    </source>
</evidence>
<keyword evidence="5 9" id="KW-1133">Transmembrane helix</keyword>
<feature type="domain" description="Longin" evidence="10">
    <location>
        <begin position="8"/>
        <end position="112"/>
    </location>
</feature>
<comment type="similarity">
    <text evidence="1">Belongs to the synaptobrevin family.</text>
</comment>
<dbReference type="InterPro" id="IPR042855">
    <property type="entry name" value="V_SNARE_CC"/>
</dbReference>
<dbReference type="SUPFAM" id="SSF58038">
    <property type="entry name" value="SNARE fusion complex"/>
    <property type="match status" value="1"/>
</dbReference>
<dbReference type="PROSITE" id="PS50859">
    <property type="entry name" value="LONGIN"/>
    <property type="match status" value="1"/>
</dbReference>
<proteinExistence type="inferred from homology"/>
<evidence type="ECO:0000256" key="6">
    <source>
        <dbReference type="ARBA" id="ARBA00023136"/>
    </source>
</evidence>
<keyword evidence="3 9" id="KW-0812">Transmembrane</keyword>
<dbReference type="AlphaFoldDB" id="A0AAV7YK98"/>
<dbReference type="GO" id="GO:0012505">
    <property type="term" value="C:endomembrane system"/>
    <property type="evidence" value="ECO:0007669"/>
    <property type="project" value="UniProtKB-SubCell"/>
</dbReference>
<dbReference type="Gene3D" id="3.30.450.50">
    <property type="entry name" value="Longin domain"/>
    <property type="match status" value="1"/>
</dbReference>
<dbReference type="PROSITE" id="PS50892">
    <property type="entry name" value="V_SNARE"/>
    <property type="match status" value="1"/>
</dbReference>
<dbReference type="InterPro" id="IPR051097">
    <property type="entry name" value="Synaptobrevin-like_transport"/>
</dbReference>
<evidence type="ECO:0000313" key="13">
    <source>
        <dbReference type="EMBL" id="KAJ6227199.1"/>
    </source>
</evidence>
<dbReference type="GO" id="GO:0005737">
    <property type="term" value="C:cytoplasm"/>
    <property type="evidence" value="ECO:0007669"/>
    <property type="project" value="UniProtKB-ARBA"/>
</dbReference>
<dbReference type="InterPro" id="IPR001388">
    <property type="entry name" value="Synaptobrevin-like"/>
</dbReference>
<dbReference type="Proteomes" id="UP001150062">
    <property type="component" value="Unassembled WGS sequence"/>
</dbReference>
<reference evidence="13" key="1">
    <citation type="submission" date="2022-08" db="EMBL/GenBank/DDBJ databases">
        <title>Novel sulfate-reducing endosymbionts in the free-living metamonad Anaeramoeba.</title>
        <authorList>
            <person name="Jerlstrom-Hultqvist J."/>
            <person name="Cepicka I."/>
            <person name="Gallot-Lavallee L."/>
            <person name="Salas-Leiva D."/>
            <person name="Curtis B.A."/>
            <person name="Zahonova K."/>
            <person name="Pipaliya S."/>
            <person name="Dacks J."/>
            <person name="Roger A.J."/>
        </authorList>
    </citation>
    <scope>NUCLEOTIDE SEQUENCE</scope>
    <source>
        <strain evidence="13">Schooner1</strain>
    </source>
</reference>
<dbReference type="EMBL" id="JANTQA010000060">
    <property type="protein sequence ID" value="KAJ3428387.1"/>
    <property type="molecule type" value="Genomic_DNA"/>
</dbReference>
<dbReference type="InterPro" id="IPR010908">
    <property type="entry name" value="Longin_dom"/>
</dbReference>
<evidence type="ECO:0000256" key="4">
    <source>
        <dbReference type="ARBA" id="ARBA00022927"/>
    </source>
</evidence>
<keyword evidence="15" id="KW-1185">Reference proteome</keyword>
<dbReference type="PROSITE" id="PS00417">
    <property type="entry name" value="SYNAPTOBREVIN"/>
    <property type="match status" value="1"/>
</dbReference>
<keyword evidence="2" id="KW-0813">Transport</keyword>
<dbReference type="PANTHER" id="PTHR21136">
    <property type="entry name" value="SNARE PROTEINS"/>
    <property type="match status" value="1"/>
</dbReference>
<dbReference type="CDD" id="cd14824">
    <property type="entry name" value="Longin"/>
    <property type="match status" value="1"/>
</dbReference>
<dbReference type="Proteomes" id="UP001146793">
    <property type="component" value="Unassembled WGS sequence"/>
</dbReference>
<dbReference type="GO" id="GO:0015031">
    <property type="term" value="P:protein transport"/>
    <property type="evidence" value="ECO:0007669"/>
    <property type="project" value="UniProtKB-KW"/>
</dbReference>
<dbReference type="Pfam" id="PF13774">
    <property type="entry name" value="Longin"/>
    <property type="match status" value="1"/>
</dbReference>
<evidence type="ECO:0000256" key="2">
    <source>
        <dbReference type="ARBA" id="ARBA00022448"/>
    </source>
</evidence>
<dbReference type="FunFam" id="1.20.5.110:FF:000004">
    <property type="entry name" value="Vesicle-associated membrane protein 7"/>
    <property type="match status" value="1"/>
</dbReference>
<accession>A0AAV7YK98</accession>
<dbReference type="Gene3D" id="1.20.5.110">
    <property type="match status" value="1"/>
</dbReference>
<evidence type="ECO:0000256" key="3">
    <source>
        <dbReference type="ARBA" id="ARBA00022692"/>
    </source>
</evidence>
<dbReference type="SUPFAM" id="SSF64356">
    <property type="entry name" value="SNARE-like"/>
    <property type="match status" value="1"/>
</dbReference>